<evidence type="ECO:0000256" key="11">
    <source>
        <dbReference type="ARBA" id="ARBA00023136"/>
    </source>
</evidence>
<dbReference type="InterPro" id="IPR039426">
    <property type="entry name" value="TonB-dep_rcpt-like"/>
</dbReference>
<feature type="chain" id="PRO_5021242166" evidence="17">
    <location>
        <begin position="23"/>
        <end position="839"/>
    </location>
</feature>
<evidence type="ECO:0000256" key="15">
    <source>
        <dbReference type="RuleBase" id="RU003357"/>
    </source>
</evidence>
<keyword evidence="9" id="KW-0406">Ion transport</keyword>
<dbReference type="GO" id="GO:0038023">
    <property type="term" value="F:signaling receptor activity"/>
    <property type="evidence" value="ECO:0007669"/>
    <property type="project" value="InterPro"/>
</dbReference>
<keyword evidence="6 14" id="KW-0812">Transmembrane</keyword>
<keyword evidence="5" id="KW-0410">Iron transport</keyword>
<evidence type="ECO:0000256" key="1">
    <source>
        <dbReference type="ARBA" id="ARBA00004571"/>
    </source>
</evidence>
<keyword evidence="4 14" id="KW-1134">Transmembrane beta strand</keyword>
<dbReference type="Pfam" id="PF07715">
    <property type="entry name" value="Plug"/>
    <property type="match status" value="1"/>
</dbReference>
<keyword evidence="11 14" id="KW-0472">Membrane</keyword>
<dbReference type="AlphaFoldDB" id="A0A4Z0Q1Z2"/>
<dbReference type="SUPFAM" id="SSF56935">
    <property type="entry name" value="Porins"/>
    <property type="match status" value="1"/>
</dbReference>
<keyword evidence="7 17" id="KW-0732">Signal</keyword>
<evidence type="ECO:0000259" key="18">
    <source>
        <dbReference type="Pfam" id="PF00593"/>
    </source>
</evidence>
<dbReference type="Gene3D" id="2.40.170.20">
    <property type="entry name" value="TonB-dependent receptor, beta-barrel domain"/>
    <property type="match status" value="1"/>
</dbReference>
<evidence type="ECO:0000256" key="16">
    <source>
        <dbReference type="SAM" id="MobiDB-lite"/>
    </source>
</evidence>
<feature type="compositionally biased region" description="Low complexity" evidence="16">
    <location>
        <begin position="394"/>
        <end position="403"/>
    </location>
</feature>
<evidence type="ECO:0000256" key="7">
    <source>
        <dbReference type="ARBA" id="ARBA00022729"/>
    </source>
</evidence>
<dbReference type="PANTHER" id="PTHR32552">
    <property type="entry name" value="FERRICHROME IRON RECEPTOR-RELATED"/>
    <property type="match status" value="1"/>
</dbReference>
<dbReference type="NCBIfam" id="TIGR01783">
    <property type="entry name" value="TonB-siderophor"/>
    <property type="match status" value="1"/>
</dbReference>
<evidence type="ECO:0000256" key="6">
    <source>
        <dbReference type="ARBA" id="ARBA00022692"/>
    </source>
</evidence>
<dbReference type="Gene3D" id="2.60.40.1120">
    <property type="entry name" value="Carboxypeptidase-like, regulatory domain"/>
    <property type="match status" value="1"/>
</dbReference>
<evidence type="ECO:0000313" key="21">
    <source>
        <dbReference type="Proteomes" id="UP000297549"/>
    </source>
</evidence>
<gene>
    <name evidence="20" type="ORF">E5K00_01985</name>
</gene>
<keyword evidence="13 14" id="KW-0998">Cell outer membrane</keyword>
<evidence type="ECO:0000256" key="5">
    <source>
        <dbReference type="ARBA" id="ARBA00022496"/>
    </source>
</evidence>
<dbReference type="InterPro" id="IPR037066">
    <property type="entry name" value="Plug_dom_sf"/>
</dbReference>
<dbReference type="CDD" id="cd01347">
    <property type="entry name" value="ligand_gated_channel"/>
    <property type="match status" value="1"/>
</dbReference>
<evidence type="ECO:0000256" key="8">
    <source>
        <dbReference type="ARBA" id="ARBA00023004"/>
    </source>
</evidence>
<dbReference type="EMBL" id="SRLC01000001">
    <property type="protein sequence ID" value="TGE24010.1"/>
    <property type="molecule type" value="Genomic_DNA"/>
</dbReference>
<evidence type="ECO:0000256" key="10">
    <source>
        <dbReference type="ARBA" id="ARBA00023077"/>
    </source>
</evidence>
<proteinExistence type="inferred from homology"/>
<comment type="subcellular location">
    <subcellularLocation>
        <location evidence="1 14">Cell outer membrane</location>
        <topology evidence="1 14">Multi-pass membrane protein</topology>
    </subcellularLocation>
</comment>
<comment type="similarity">
    <text evidence="2 14 15">Belongs to the TonB-dependent receptor family.</text>
</comment>
<dbReference type="InterPro" id="IPR012910">
    <property type="entry name" value="Plug_dom"/>
</dbReference>
<dbReference type="Gene3D" id="2.170.130.10">
    <property type="entry name" value="TonB-dependent receptor, plug domain"/>
    <property type="match status" value="1"/>
</dbReference>
<dbReference type="Pfam" id="PF00593">
    <property type="entry name" value="TonB_dep_Rec_b-barrel"/>
    <property type="match status" value="1"/>
</dbReference>
<keyword evidence="10 15" id="KW-0798">TonB box</keyword>
<evidence type="ECO:0000256" key="4">
    <source>
        <dbReference type="ARBA" id="ARBA00022452"/>
    </source>
</evidence>
<feature type="domain" description="TonB-dependent receptor-like beta-barrel" evidence="18">
    <location>
        <begin position="308"/>
        <end position="809"/>
    </location>
</feature>
<dbReference type="GO" id="GO:0015344">
    <property type="term" value="F:siderophore uptake transmembrane transporter activity"/>
    <property type="evidence" value="ECO:0007669"/>
    <property type="project" value="TreeGrafter"/>
</dbReference>
<dbReference type="InterPro" id="IPR008969">
    <property type="entry name" value="CarboxyPept-like_regulatory"/>
</dbReference>
<keyword evidence="21" id="KW-1185">Reference proteome</keyword>
<accession>A0A4Z0Q1Z2</accession>
<dbReference type="InterPro" id="IPR000531">
    <property type="entry name" value="Beta-barrel_TonB"/>
</dbReference>
<dbReference type="GO" id="GO:0015891">
    <property type="term" value="P:siderophore transport"/>
    <property type="evidence" value="ECO:0007669"/>
    <property type="project" value="InterPro"/>
</dbReference>
<dbReference type="RefSeq" id="WP_135461156.1">
    <property type="nucleotide sequence ID" value="NZ_SRLC01000001.1"/>
</dbReference>
<dbReference type="InterPro" id="IPR010105">
    <property type="entry name" value="TonB_sidphr_rcpt"/>
</dbReference>
<evidence type="ECO:0000259" key="19">
    <source>
        <dbReference type="Pfam" id="PF07715"/>
    </source>
</evidence>
<dbReference type="PROSITE" id="PS52016">
    <property type="entry name" value="TONB_DEPENDENT_REC_3"/>
    <property type="match status" value="1"/>
</dbReference>
<evidence type="ECO:0000256" key="3">
    <source>
        <dbReference type="ARBA" id="ARBA00022448"/>
    </source>
</evidence>
<dbReference type="OrthoDB" id="9758472at2"/>
<evidence type="ECO:0000256" key="17">
    <source>
        <dbReference type="SAM" id="SignalP"/>
    </source>
</evidence>
<evidence type="ECO:0000256" key="14">
    <source>
        <dbReference type="PROSITE-ProRule" id="PRU01360"/>
    </source>
</evidence>
<dbReference type="GO" id="GO:0009279">
    <property type="term" value="C:cell outer membrane"/>
    <property type="evidence" value="ECO:0007669"/>
    <property type="project" value="UniProtKB-SubCell"/>
</dbReference>
<dbReference type="Proteomes" id="UP000297549">
    <property type="component" value="Unassembled WGS sequence"/>
</dbReference>
<protein>
    <submittedName>
        <fullName evidence="20">TonB-dependent siderophore receptor</fullName>
    </submittedName>
</protein>
<name>A0A4Z0Q1Z2_9BACT</name>
<feature type="region of interest" description="Disordered" evidence="16">
    <location>
        <begin position="383"/>
        <end position="403"/>
    </location>
</feature>
<keyword evidence="12 20" id="KW-0675">Receptor</keyword>
<dbReference type="PANTHER" id="PTHR32552:SF68">
    <property type="entry name" value="FERRICHROME OUTER MEMBRANE TRANSPORTER_PHAGE RECEPTOR"/>
    <property type="match status" value="1"/>
</dbReference>
<evidence type="ECO:0000256" key="2">
    <source>
        <dbReference type="ARBA" id="ARBA00009810"/>
    </source>
</evidence>
<sequence length="839" mass="91056">MHRSILLSLLLLTFFLPATSWAQTLSGLIAGKLVGTDGAPLENISVSLKKAGTGVNTAADGSFKLKAEAGSQLLHISGLGYVTQETAVTVVAGQTTTLPTITLAVNKHELAEVQITGQRGLNQRPTTIGKMPVAPLDLPQAAVTIDRQVLEQQQVLRLSDALVNVSGLYVTSTTGGTQEELGSRGFAYGSNNTFKNGVRFNNGVMPEASALERLEVLKGSAAILYGNVAAGGVLNLVTKKPQFERGGSVGLRGGSFGFWKPMVDVYGAVGQSDKVAFRLNGSFEKANSFRDEVTSQRVYVNPSLLFELSPKTTLVLEGDYLRDNRTPDFGVGAIDYNILDSRSRFLNVPGAKNTTNQTSTTATLTSRLTDAWQLRATGGFQRYDNEQRTGNRPTGINNGTITKTNSTTKVSTVYARPQLYGNWQRSLSRTQTAENYYLAQLDLTGKFRTGWLGHTLLVGADADQYQTNALTYGAQAFDSINVLDRSRAVPAPAKRVSGYDQLVFSSRTLGSTRRAGFYAQDLLAISEQVKLLAGVRWSYLETPVTTYAYDAPVNGVQKITATEAKTRYDNAFSPRLGLVFQPLKTMSLFASYSNSFVPNTSASSFDADGKPLAPSVIDQYEVGLKNDLFKGALSANVTAYRIVNSNQTQTILPGAANYNQNRPTAQEMAGEVTSKGVEIDVQSKPMMGWSVITGYSYNHTAYTNSNIYENGSRLRYNPAHTANLSLYYAFSSAFGGHSFLRGLNAGITTYYVGDKLAGRNTRLVDPSTGKAWATADAFKLIRIPDYTQFDASLGYTYDRLSVRVKLANILNELSYNLHDDNSVNPIAPRNFSATASYRL</sequence>
<comment type="caution">
    <text evidence="20">The sequence shown here is derived from an EMBL/GenBank/DDBJ whole genome shotgun (WGS) entry which is preliminary data.</text>
</comment>
<evidence type="ECO:0000256" key="13">
    <source>
        <dbReference type="ARBA" id="ARBA00023237"/>
    </source>
</evidence>
<keyword evidence="3 14" id="KW-0813">Transport</keyword>
<dbReference type="InterPro" id="IPR036942">
    <property type="entry name" value="Beta-barrel_TonB_sf"/>
</dbReference>
<dbReference type="SUPFAM" id="SSF49464">
    <property type="entry name" value="Carboxypeptidase regulatory domain-like"/>
    <property type="match status" value="1"/>
</dbReference>
<evidence type="ECO:0000256" key="9">
    <source>
        <dbReference type="ARBA" id="ARBA00023065"/>
    </source>
</evidence>
<evidence type="ECO:0000256" key="12">
    <source>
        <dbReference type="ARBA" id="ARBA00023170"/>
    </source>
</evidence>
<dbReference type="Pfam" id="PF13620">
    <property type="entry name" value="CarboxypepD_reg"/>
    <property type="match status" value="1"/>
</dbReference>
<organism evidence="20 21">
    <name type="scientific">Hymenobacter aquaticus</name>
    <dbReference type="NCBI Taxonomy" id="1867101"/>
    <lineage>
        <taxon>Bacteria</taxon>
        <taxon>Pseudomonadati</taxon>
        <taxon>Bacteroidota</taxon>
        <taxon>Cytophagia</taxon>
        <taxon>Cytophagales</taxon>
        <taxon>Hymenobacteraceae</taxon>
        <taxon>Hymenobacter</taxon>
    </lineage>
</organism>
<feature type="domain" description="TonB-dependent receptor plug" evidence="19">
    <location>
        <begin position="136"/>
        <end position="233"/>
    </location>
</feature>
<keyword evidence="8" id="KW-0408">Iron</keyword>
<reference evidence="20 21" key="1">
    <citation type="submission" date="2019-04" db="EMBL/GenBank/DDBJ databases">
        <authorList>
            <person name="Feng G."/>
            <person name="Zhang J."/>
            <person name="Zhu H."/>
        </authorList>
    </citation>
    <scope>NUCLEOTIDE SEQUENCE [LARGE SCALE GENOMIC DNA]</scope>
    <source>
        <strain evidence="20 21">JCM 31653</strain>
    </source>
</reference>
<evidence type="ECO:0000313" key="20">
    <source>
        <dbReference type="EMBL" id="TGE24010.1"/>
    </source>
</evidence>
<feature type="signal peptide" evidence="17">
    <location>
        <begin position="1"/>
        <end position="22"/>
    </location>
</feature>